<dbReference type="InterPro" id="IPR009061">
    <property type="entry name" value="DNA-bd_dom_put_sf"/>
</dbReference>
<dbReference type="Proteomes" id="UP001063816">
    <property type="component" value="Unassembled WGS sequence"/>
</dbReference>
<protein>
    <submittedName>
        <fullName evidence="1">AlpA family phage regulatory protein</fullName>
    </submittedName>
</protein>
<accession>A0A9J6Q9T5</accession>
<evidence type="ECO:0000313" key="1">
    <source>
        <dbReference type="EMBL" id="MCU6667019.1"/>
    </source>
</evidence>
<reference evidence="1" key="1">
    <citation type="submission" date="2022-05" db="EMBL/GenBank/DDBJ databases">
        <title>Description of a novel species of Leclercia; Leclercia tamurae and the Proposal for a Novel Genus Silvania gen. nov. Containing Two Novel Species Silvania hatchlandensis sp. nov. and Silvania confinis sp. nov. Isolated from the Rhizosphere of Oak.</title>
        <authorList>
            <person name="Maddock D.W."/>
            <person name="Brady C.L."/>
            <person name="Denman S."/>
            <person name="Arnold D."/>
        </authorList>
    </citation>
    <scope>NUCLEOTIDE SEQUENCE</scope>
    <source>
        <strain evidence="1">H19S6</strain>
    </source>
</reference>
<name>A0A9J6Q9T5_9ENTR</name>
<proteinExistence type="predicted"/>
<organism evidence="1 2">
    <name type="scientific">Silvania hatchlandensis</name>
    <dbReference type="NCBI Taxonomy" id="2926469"/>
    <lineage>
        <taxon>Bacteria</taxon>
        <taxon>Pseudomonadati</taxon>
        <taxon>Pseudomonadota</taxon>
        <taxon>Gammaproteobacteria</taxon>
        <taxon>Enterobacterales</taxon>
        <taxon>Enterobacteriaceae</taxon>
        <taxon>Silvania</taxon>
    </lineage>
</organism>
<sequence>MKNKQTMSDKVVALHQPQRLIRIDTMLQLLDCSRTTLYRWVKAGMFPQPIMHEGRTLGWPANTYQCWLEQNNK</sequence>
<dbReference type="SUPFAM" id="SSF46955">
    <property type="entry name" value="Putative DNA-binding domain"/>
    <property type="match status" value="1"/>
</dbReference>
<dbReference type="Pfam" id="PF05930">
    <property type="entry name" value="Phage_AlpA"/>
    <property type="match status" value="1"/>
</dbReference>
<dbReference type="EMBL" id="JAMGZK010000055">
    <property type="protein sequence ID" value="MCU6667019.1"/>
    <property type="molecule type" value="Genomic_DNA"/>
</dbReference>
<gene>
    <name evidence="1" type="ORF">M8014_22040</name>
</gene>
<comment type="caution">
    <text evidence="1">The sequence shown here is derived from an EMBL/GenBank/DDBJ whole genome shotgun (WGS) entry which is preliminary data.</text>
</comment>
<dbReference type="AlphaFoldDB" id="A0A9J6Q9T5"/>
<evidence type="ECO:0000313" key="2">
    <source>
        <dbReference type="Proteomes" id="UP001063816"/>
    </source>
</evidence>
<keyword evidence="2" id="KW-1185">Reference proteome</keyword>
<dbReference type="InterPro" id="IPR010260">
    <property type="entry name" value="AlpA"/>
</dbReference>
<dbReference type="Gene3D" id="1.10.238.160">
    <property type="match status" value="1"/>
</dbReference>
<dbReference type="RefSeq" id="WP_271284499.1">
    <property type="nucleotide sequence ID" value="NZ_JAMGZK010000055.1"/>
</dbReference>